<dbReference type="EMBL" id="LT853882">
    <property type="protein sequence ID" value="SMQ98744.1"/>
    <property type="molecule type" value="Genomic_DNA"/>
</dbReference>
<organism evidence="2 4">
    <name type="scientific">Xanthomonas fragariae</name>
    <dbReference type="NCBI Taxonomy" id="48664"/>
    <lineage>
        <taxon>Bacteria</taxon>
        <taxon>Pseudomonadati</taxon>
        <taxon>Pseudomonadota</taxon>
        <taxon>Gammaproteobacteria</taxon>
        <taxon>Lysobacterales</taxon>
        <taxon>Lysobacteraceae</taxon>
        <taxon>Xanthomonas</taxon>
    </lineage>
</organism>
<proteinExistence type="predicted"/>
<evidence type="ECO:0000313" key="4">
    <source>
        <dbReference type="Proteomes" id="UP000195953"/>
    </source>
</evidence>
<dbReference type="Proteomes" id="UP000195877">
    <property type="component" value="Chromosome 1"/>
</dbReference>
<keyword evidence="3" id="KW-1185">Reference proteome</keyword>
<sequence length="74" mass="7944">MNTLPARLHVRACPRIRLSGALAFGLHALAFHLHRSAPAATVGPQRRTRTLSAFTPRALELRAADTHAALQGLA</sequence>
<dbReference type="GeneID" id="61893894"/>
<dbReference type="RefSeq" id="WP_002810353.1">
    <property type="nucleotide sequence ID" value="NZ_CP016830.1"/>
</dbReference>
<dbReference type="STRING" id="48664.BER92_07050"/>
<dbReference type="AlphaFoldDB" id="A0A1Y6GU84"/>
<evidence type="ECO:0000313" key="1">
    <source>
        <dbReference type="EMBL" id="SMQ98744.1"/>
    </source>
</evidence>
<name>A0A1Y6GU84_9XANT</name>
<dbReference type="Proteomes" id="UP000195953">
    <property type="component" value="Chromosome 1"/>
</dbReference>
<protein>
    <submittedName>
        <fullName evidence="2">Uncharacterized protein</fullName>
    </submittedName>
</protein>
<accession>A0A1Y6GU84</accession>
<dbReference type="EMBL" id="LT853885">
    <property type="protein sequence ID" value="SMR02778.1"/>
    <property type="molecule type" value="Genomic_DNA"/>
</dbReference>
<dbReference type="OrthoDB" id="6009110at2"/>
<dbReference type="KEGG" id="xfr:BER92_07050"/>
<gene>
    <name evidence="2" type="ORF">PD5205_01469</name>
    <name evidence="1" type="ORF">PD885_01494</name>
</gene>
<evidence type="ECO:0000313" key="3">
    <source>
        <dbReference type="Proteomes" id="UP000195877"/>
    </source>
</evidence>
<reference evidence="2 4" key="2">
    <citation type="submission" date="2017-05" db="EMBL/GenBank/DDBJ databases">
        <authorList>
            <person name="Song R."/>
            <person name="Chenine A.L."/>
            <person name="Ruprecht R.M."/>
        </authorList>
    </citation>
    <scope>NUCLEOTIDE SEQUENCE [LARGE SCALE GENOMIC DNA]</scope>
    <source>
        <strain evidence="2">PD5205</strain>
    </source>
</reference>
<evidence type="ECO:0000313" key="2">
    <source>
        <dbReference type="EMBL" id="SMR02778.1"/>
    </source>
</evidence>
<reference evidence="1 3" key="1">
    <citation type="submission" date="2017-05" db="EMBL/GenBank/DDBJ databases">
        <authorList>
            <person name="Blom J."/>
        </authorList>
    </citation>
    <scope>NUCLEOTIDE SEQUENCE [LARGE SCALE GENOMIC DNA]</scope>
    <source>
        <strain evidence="1">PD885</strain>
    </source>
</reference>